<dbReference type="InterPro" id="IPR012338">
    <property type="entry name" value="Beta-lactam/transpept-like"/>
</dbReference>
<dbReference type="EC" id="2.4.99.28" evidence="10"/>
<dbReference type="GO" id="GO:0030288">
    <property type="term" value="C:outer membrane-bounded periplasmic space"/>
    <property type="evidence" value="ECO:0007669"/>
    <property type="project" value="TreeGrafter"/>
</dbReference>
<accession>A0A8J2ZJZ1</accession>
<keyword evidence="16" id="KW-1185">Reference proteome</keyword>
<evidence type="ECO:0000313" key="16">
    <source>
        <dbReference type="Proteomes" id="UP000617145"/>
    </source>
</evidence>
<comment type="catalytic activity">
    <reaction evidence="11">
        <text>[GlcNAc-(1-&gt;4)-Mur2Ac(oyl-L-Ala-gamma-D-Glu-L-Lys-D-Ala-D-Ala)](n)-di-trans,octa-cis-undecaprenyl diphosphate + beta-D-GlcNAc-(1-&gt;4)-Mur2Ac(oyl-L-Ala-gamma-D-Glu-L-Lys-D-Ala-D-Ala)-di-trans,octa-cis-undecaprenyl diphosphate = [GlcNAc-(1-&gt;4)-Mur2Ac(oyl-L-Ala-gamma-D-Glu-L-Lys-D-Ala-D-Ala)](n+1)-di-trans,octa-cis-undecaprenyl diphosphate + di-trans,octa-cis-undecaprenyl diphosphate + H(+)</text>
        <dbReference type="Rhea" id="RHEA:23708"/>
        <dbReference type="Rhea" id="RHEA-COMP:9602"/>
        <dbReference type="Rhea" id="RHEA-COMP:9603"/>
        <dbReference type="ChEBI" id="CHEBI:15378"/>
        <dbReference type="ChEBI" id="CHEBI:58405"/>
        <dbReference type="ChEBI" id="CHEBI:60033"/>
        <dbReference type="ChEBI" id="CHEBI:78435"/>
        <dbReference type="EC" id="2.4.99.28"/>
    </reaction>
</comment>
<evidence type="ECO:0000256" key="2">
    <source>
        <dbReference type="ARBA" id="ARBA00007090"/>
    </source>
</evidence>
<evidence type="ECO:0000256" key="7">
    <source>
        <dbReference type="ARBA" id="ARBA00022679"/>
    </source>
</evidence>
<feature type="domain" description="Glycosyl transferase family 51" evidence="13">
    <location>
        <begin position="59"/>
        <end position="222"/>
    </location>
</feature>
<organism evidence="15 16">
    <name type="scientific">Salipiger pallidus</name>
    <dbReference type="NCBI Taxonomy" id="1775170"/>
    <lineage>
        <taxon>Bacteria</taxon>
        <taxon>Pseudomonadati</taxon>
        <taxon>Pseudomonadota</taxon>
        <taxon>Alphaproteobacteria</taxon>
        <taxon>Rhodobacterales</taxon>
        <taxon>Roseobacteraceae</taxon>
        <taxon>Salipiger</taxon>
    </lineage>
</organism>
<dbReference type="NCBIfam" id="TIGR02073">
    <property type="entry name" value="PBP_1c"/>
    <property type="match status" value="1"/>
</dbReference>
<proteinExistence type="inferred from homology"/>
<dbReference type="InterPro" id="IPR011815">
    <property type="entry name" value="PBP_1c"/>
</dbReference>
<comment type="similarity">
    <text evidence="2">In the C-terminal section; belongs to the transpeptidase family.</text>
</comment>
<keyword evidence="7" id="KW-0808">Transferase</keyword>
<dbReference type="Gene3D" id="3.40.710.10">
    <property type="entry name" value="DD-peptidase/beta-lactamase superfamily"/>
    <property type="match status" value="1"/>
</dbReference>
<evidence type="ECO:0000256" key="3">
    <source>
        <dbReference type="ARBA" id="ARBA00007739"/>
    </source>
</evidence>
<evidence type="ECO:0000259" key="12">
    <source>
        <dbReference type="Pfam" id="PF00905"/>
    </source>
</evidence>
<comment type="similarity">
    <text evidence="3">In the N-terminal section; belongs to the glycosyltransferase 51 family.</text>
</comment>
<dbReference type="GO" id="GO:0004180">
    <property type="term" value="F:carboxypeptidase activity"/>
    <property type="evidence" value="ECO:0007669"/>
    <property type="project" value="UniProtKB-KW"/>
</dbReference>
<evidence type="ECO:0000259" key="13">
    <source>
        <dbReference type="Pfam" id="PF00912"/>
    </source>
</evidence>
<protein>
    <recommendedName>
        <fullName evidence="10">peptidoglycan glycosyltransferase</fullName>
        <ecNumber evidence="10">2.4.99.28</ecNumber>
    </recommendedName>
</protein>
<dbReference type="Pfam" id="PF00912">
    <property type="entry name" value="Transgly"/>
    <property type="match status" value="1"/>
</dbReference>
<dbReference type="Pfam" id="PF06832">
    <property type="entry name" value="BiPBP_C"/>
    <property type="match status" value="1"/>
</dbReference>
<feature type="domain" description="Penicillin-binding protein transpeptidase" evidence="12">
    <location>
        <begin position="298"/>
        <end position="509"/>
    </location>
</feature>
<dbReference type="AlphaFoldDB" id="A0A8J2ZJZ1"/>
<evidence type="ECO:0000256" key="9">
    <source>
        <dbReference type="ARBA" id="ARBA00023268"/>
    </source>
</evidence>
<evidence type="ECO:0000256" key="10">
    <source>
        <dbReference type="ARBA" id="ARBA00044770"/>
    </source>
</evidence>
<keyword evidence="9" id="KW-0511">Multifunctional enzyme</keyword>
<dbReference type="InterPro" id="IPR023346">
    <property type="entry name" value="Lysozyme-like_dom_sf"/>
</dbReference>
<evidence type="ECO:0000313" key="15">
    <source>
        <dbReference type="EMBL" id="GGG72143.1"/>
    </source>
</evidence>
<keyword evidence="6" id="KW-0328">Glycosyltransferase</keyword>
<dbReference type="GO" id="GO:0008658">
    <property type="term" value="F:penicillin binding"/>
    <property type="evidence" value="ECO:0007669"/>
    <property type="project" value="InterPro"/>
</dbReference>
<dbReference type="Pfam" id="PF00905">
    <property type="entry name" value="Transpeptidase"/>
    <property type="match status" value="1"/>
</dbReference>
<dbReference type="RefSeq" id="WP_188790090.1">
    <property type="nucleotide sequence ID" value="NZ_BMJV01000003.1"/>
</dbReference>
<keyword evidence="5" id="KW-0645">Protease</keyword>
<comment type="pathway">
    <text evidence="1">Cell wall biogenesis; peptidoglycan biosynthesis.</text>
</comment>
<sequence length="671" mass="71059">MRSLLALVLMLWLGALCRDGMDDWIARTELPVLVQETGTEVRDRSGTLLRAYTVEDGLWRLALPPAGVDPLFIEMLVAYEDGRFRSHGGVDVLAVARAAWQGLKAGRIVSGASTLTMQVARLLEDGATGTWDGKLRQLRLALALERRLDKGQILSLYLGLAPYGGNIEGLRAASLAWLGKEPQRLTPAEAAFLVALPQAPESRRPDRHPGAAHAARDRVLAHAVAAGVLDEDTAQAALRDPSPQRRLPVPQLAPHLSDRAAALGPGVHRLTVDRALQASVEALAQDYMAGRDPRLSVAILIADHRSGEVLASVGSPAYDATKGQGFVDMTRALRSPGSTLKPLVYGLAFDRGLAHPETLIDDSPVQFGSYAPQNFDGQFRGELRVSRALQLSLNIPVVRLMDRMGPAHLMAALDRAGLHPELPGGQAGLAVGLGGVGLTLWDMVTLYGGLASGGAVQPLRWRADDVPGAPVRILQARSAWQVGHILAGAQQPPQAGKRGRVAWKTGTSYGHRDAWALGWDGAVVAGVWIGRPDGTPVPGAFGGDLAAPLLFEVLGRAAPQSTPLPPPPADALLLGNAQLPQHLRRFDPPQAAPALTVTFPPDGATLAADPMGVPVKLRGGTPPFTLLADGRVVMRGSRTTEMLAPFSGPGFTTLSVIDADGRSGRVSVQLR</sequence>
<reference evidence="15" key="1">
    <citation type="journal article" date="2014" name="Int. J. Syst. Evol. Microbiol.">
        <title>Complete genome sequence of Corynebacterium casei LMG S-19264T (=DSM 44701T), isolated from a smear-ripened cheese.</title>
        <authorList>
            <consortium name="US DOE Joint Genome Institute (JGI-PGF)"/>
            <person name="Walter F."/>
            <person name="Albersmeier A."/>
            <person name="Kalinowski J."/>
            <person name="Ruckert C."/>
        </authorList>
    </citation>
    <scope>NUCLEOTIDE SEQUENCE</scope>
    <source>
        <strain evidence="15">CGMCC 1.15762</strain>
    </source>
</reference>
<dbReference type="SUPFAM" id="SSF53955">
    <property type="entry name" value="Lysozyme-like"/>
    <property type="match status" value="1"/>
</dbReference>
<dbReference type="InterPro" id="IPR036950">
    <property type="entry name" value="PBP_transglycosylase"/>
</dbReference>
<dbReference type="SUPFAM" id="SSF56601">
    <property type="entry name" value="beta-lactamase/transpeptidase-like"/>
    <property type="match status" value="1"/>
</dbReference>
<gene>
    <name evidence="15" type="ORF">GCM10011415_20190</name>
</gene>
<evidence type="ECO:0000256" key="1">
    <source>
        <dbReference type="ARBA" id="ARBA00004752"/>
    </source>
</evidence>
<evidence type="ECO:0000256" key="11">
    <source>
        <dbReference type="ARBA" id="ARBA00049902"/>
    </source>
</evidence>
<dbReference type="Gene3D" id="1.10.3810.10">
    <property type="entry name" value="Biosynthetic peptidoglycan transglycosylase-like"/>
    <property type="match status" value="1"/>
</dbReference>
<evidence type="ECO:0000256" key="6">
    <source>
        <dbReference type="ARBA" id="ARBA00022676"/>
    </source>
</evidence>
<keyword evidence="4" id="KW-0121">Carboxypeptidase</keyword>
<dbReference type="GO" id="GO:0009252">
    <property type="term" value="P:peptidoglycan biosynthetic process"/>
    <property type="evidence" value="ECO:0007669"/>
    <property type="project" value="UniProtKB-UniPathway"/>
</dbReference>
<dbReference type="InterPro" id="IPR009647">
    <property type="entry name" value="PBP_C"/>
</dbReference>
<evidence type="ECO:0000259" key="14">
    <source>
        <dbReference type="Pfam" id="PF06832"/>
    </source>
</evidence>
<dbReference type="PANTHER" id="PTHR32282:SF15">
    <property type="entry name" value="PENICILLIN-BINDING PROTEIN 1C"/>
    <property type="match status" value="1"/>
</dbReference>
<dbReference type="InterPro" id="IPR001264">
    <property type="entry name" value="Glyco_trans_51"/>
</dbReference>
<keyword evidence="8" id="KW-0378">Hydrolase</keyword>
<dbReference type="EMBL" id="BMJV01000003">
    <property type="protein sequence ID" value="GGG72143.1"/>
    <property type="molecule type" value="Genomic_DNA"/>
</dbReference>
<dbReference type="UniPathway" id="UPA00219"/>
<evidence type="ECO:0000256" key="8">
    <source>
        <dbReference type="ARBA" id="ARBA00022801"/>
    </source>
</evidence>
<dbReference type="Proteomes" id="UP000617145">
    <property type="component" value="Unassembled WGS sequence"/>
</dbReference>
<dbReference type="GO" id="GO:0006508">
    <property type="term" value="P:proteolysis"/>
    <property type="evidence" value="ECO:0007669"/>
    <property type="project" value="UniProtKB-KW"/>
</dbReference>
<evidence type="ECO:0000256" key="4">
    <source>
        <dbReference type="ARBA" id="ARBA00022645"/>
    </source>
</evidence>
<dbReference type="InterPro" id="IPR001460">
    <property type="entry name" value="PCN-bd_Tpept"/>
</dbReference>
<dbReference type="InterPro" id="IPR050396">
    <property type="entry name" value="Glycosyltr_51/Transpeptidase"/>
</dbReference>
<feature type="domain" description="Penicillin-binding C-terminal" evidence="14">
    <location>
        <begin position="590"/>
        <end position="667"/>
    </location>
</feature>
<comment type="caution">
    <text evidence="15">The sequence shown here is derived from an EMBL/GenBank/DDBJ whole genome shotgun (WGS) entry which is preliminary data.</text>
</comment>
<evidence type="ECO:0000256" key="5">
    <source>
        <dbReference type="ARBA" id="ARBA00022670"/>
    </source>
</evidence>
<dbReference type="PANTHER" id="PTHR32282">
    <property type="entry name" value="BINDING PROTEIN TRANSPEPTIDASE, PUTATIVE-RELATED"/>
    <property type="match status" value="1"/>
</dbReference>
<dbReference type="GO" id="GO:0008955">
    <property type="term" value="F:peptidoglycan glycosyltransferase activity"/>
    <property type="evidence" value="ECO:0007669"/>
    <property type="project" value="UniProtKB-EC"/>
</dbReference>
<name>A0A8J2ZJZ1_9RHOB</name>
<reference evidence="15" key="2">
    <citation type="submission" date="2020-09" db="EMBL/GenBank/DDBJ databases">
        <authorList>
            <person name="Sun Q."/>
            <person name="Zhou Y."/>
        </authorList>
    </citation>
    <scope>NUCLEOTIDE SEQUENCE</scope>
    <source>
        <strain evidence="15">CGMCC 1.15762</strain>
    </source>
</reference>